<feature type="signal peptide" evidence="1">
    <location>
        <begin position="1"/>
        <end position="35"/>
    </location>
</feature>
<gene>
    <name evidence="2" type="ORF">APY04_0929</name>
</gene>
<name>A0A125NVR9_HYPSL</name>
<evidence type="ECO:0000313" key="3">
    <source>
        <dbReference type="Proteomes" id="UP000059074"/>
    </source>
</evidence>
<keyword evidence="1" id="KW-0732">Signal</keyword>
<evidence type="ECO:0000313" key="2">
    <source>
        <dbReference type="EMBL" id="KWT70649.1"/>
    </source>
</evidence>
<keyword evidence="3" id="KW-1185">Reference proteome</keyword>
<dbReference type="OrthoDB" id="8451429at2"/>
<proteinExistence type="predicted"/>
<reference evidence="2 3" key="1">
    <citation type="submission" date="2015-10" db="EMBL/GenBank/DDBJ databases">
        <title>Transcriptomic analysis of a linuron degrading triple-species bacterial consortium.</title>
        <authorList>
            <person name="Albers P."/>
        </authorList>
    </citation>
    <scope>NUCLEOTIDE SEQUENCE [LARGE SCALE GENOMIC DNA]</scope>
    <source>
        <strain evidence="2 3">WDL6</strain>
    </source>
</reference>
<organism evidence="2 3">
    <name type="scientific">Hyphomicrobium sulfonivorans</name>
    <dbReference type="NCBI Taxonomy" id="121290"/>
    <lineage>
        <taxon>Bacteria</taxon>
        <taxon>Pseudomonadati</taxon>
        <taxon>Pseudomonadota</taxon>
        <taxon>Alphaproteobacteria</taxon>
        <taxon>Hyphomicrobiales</taxon>
        <taxon>Hyphomicrobiaceae</taxon>
        <taxon>Hyphomicrobium</taxon>
    </lineage>
</organism>
<dbReference type="PATRIC" id="fig|121290.4.peg.1742"/>
<dbReference type="EMBL" id="LMTR01000030">
    <property type="protein sequence ID" value="KWT70649.1"/>
    <property type="molecule type" value="Genomic_DNA"/>
</dbReference>
<accession>A0A125NVR9</accession>
<evidence type="ECO:0000256" key="1">
    <source>
        <dbReference type="SAM" id="SignalP"/>
    </source>
</evidence>
<dbReference type="RefSeq" id="WP_068460107.1">
    <property type="nucleotide sequence ID" value="NZ_LMTR01000030.1"/>
</dbReference>
<dbReference type="AlphaFoldDB" id="A0A125NVR9"/>
<protein>
    <submittedName>
        <fullName evidence="2">Uncharacterized protein</fullName>
    </submittedName>
</protein>
<comment type="caution">
    <text evidence="2">The sequence shown here is derived from an EMBL/GenBank/DDBJ whole genome shotgun (WGS) entry which is preliminary data.</text>
</comment>
<sequence>MHISKAALFVVTHITKRCMFGTLAVTLLAAAPAYAGGTIPLSDVMEQLKHEPRLIAAIQAELEQQTLDADTLICTGSRFGNHWHELGGARAVPYECEIGGKTLLIDGTVRLFDDEGRELDMSDENAPSRAFDYSQTDLVWSWK</sequence>
<feature type="chain" id="PRO_5007178229" evidence="1">
    <location>
        <begin position="36"/>
        <end position="143"/>
    </location>
</feature>
<dbReference type="Proteomes" id="UP000059074">
    <property type="component" value="Unassembled WGS sequence"/>
</dbReference>